<organism evidence="1 2">
    <name type="scientific">Plesiomonas shigelloides</name>
    <name type="common">Aeromonas shigelloides</name>
    <dbReference type="NCBI Taxonomy" id="703"/>
    <lineage>
        <taxon>Bacteria</taxon>
        <taxon>Pseudomonadati</taxon>
        <taxon>Pseudomonadota</taxon>
        <taxon>Gammaproteobacteria</taxon>
        <taxon>Enterobacterales</taxon>
        <taxon>Enterobacteriaceae</taxon>
        <taxon>Plesiomonas</taxon>
    </lineage>
</organism>
<sequence>MSNVRQLVNDWVAGGVSLAATASTLAVNTEQAQYADTVGDFLGINTSAPNAKGIEIFADPRNLPTAISSIMTHTQNKADFHPAVQTPEVVAQRFSNYIIGMDNTPFFHLLTNDYVKQTFKSKDYNQLIDQIVSLYDGVSESDKSKLKSKITDMAKSVFSQSHSEKWENLFSQATIDYSNTREPKLYIFYTTLHMKHEKNGKSEVSEQEYTVNRVEYSVLAELIHSYAETLSALVKTDVDDWMKVSSSPSNPTIKLCFEKANV</sequence>
<evidence type="ECO:0000313" key="1">
    <source>
        <dbReference type="EMBL" id="MBO1109815.1"/>
    </source>
</evidence>
<dbReference type="Proteomes" id="UP000664658">
    <property type="component" value="Unassembled WGS sequence"/>
</dbReference>
<proteinExistence type="predicted"/>
<reference evidence="1" key="1">
    <citation type="submission" date="2021-03" db="EMBL/GenBank/DDBJ databases">
        <title>Plesiomonas shigelloides zfcc0051, isolated from zebrafish feces.</title>
        <authorList>
            <person name="Vanderhoek Z."/>
            <person name="Gaulke C."/>
        </authorList>
    </citation>
    <scope>NUCLEOTIDE SEQUENCE</scope>
    <source>
        <strain evidence="1">Zfcc0051</strain>
    </source>
</reference>
<accession>A0A8I1W9Q5</accession>
<protein>
    <submittedName>
        <fullName evidence="1">Uncharacterized protein</fullName>
    </submittedName>
</protein>
<dbReference type="RefSeq" id="WP_207542760.1">
    <property type="nucleotide sequence ID" value="NZ_CP195150.1"/>
</dbReference>
<evidence type="ECO:0000313" key="2">
    <source>
        <dbReference type="Proteomes" id="UP000664658"/>
    </source>
</evidence>
<comment type="caution">
    <text evidence="1">The sequence shown here is derived from an EMBL/GenBank/DDBJ whole genome shotgun (WGS) entry which is preliminary data.</text>
</comment>
<dbReference type="EMBL" id="JAFNAA010000034">
    <property type="protein sequence ID" value="MBO1109815.1"/>
    <property type="molecule type" value="Genomic_DNA"/>
</dbReference>
<gene>
    <name evidence="1" type="ORF">J2R62_16685</name>
</gene>
<name>A0A8I1W9Q5_PLESH</name>
<dbReference type="AlphaFoldDB" id="A0A8I1W9Q5"/>